<comment type="caution">
    <text evidence="2">The sequence shown here is derived from an EMBL/GenBank/DDBJ whole genome shotgun (WGS) entry which is preliminary data.</text>
</comment>
<dbReference type="OrthoDB" id="3790284at2"/>
<dbReference type="RefSeq" id="WP_006063977.1">
    <property type="nucleotide sequence ID" value="NZ_KB290831.1"/>
</dbReference>
<name>L1MEZ1_9CORY</name>
<evidence type="ECO:0000313" key="3">
    <source>
        <dbReference type="Proteomes" id="UP000010445"/>
    </source>
</evidence>
<feature type="chain" id="PRO_5038696695" evidence="1">
    <location>
        <begin position="31"/>
        <end position="176"/>
    </location>
</feature>
<organism evidence="2 3">
    <name type="scientific">Corynebacterium durum F0235</name>
    <dbReference type="NCBI Taxonomy" id="1035195"/>
    <lineage>
        <taxon>Bacteria</taxon>
        <taxon>Bacillati</taxon>
        <taxon>Actinomycetota</taxon>
        <taxon>Actinomycetes</taxon>
        <taxon>Mycobacteriales</taxon>
        <taxon>Corynebacteriaceae</taxon>
        <taxon>Corynebacterium</taxon>
    </lineage>
</organism>
<reference evidence="2 3" key="1">
    <citation type="submission" date="2012-05" db="EMBL/GenBank/DDBJ databases">
        <authorList>
            <person name="Weinstock G."/>
            <person name="Sodergren E."/>
            <person name="Lobos E.A."/>
            <person name="Fulton L."/>
            <person name="Fulton R."/>
            <person name="Courtney L."/>
            <person name="Fronick C."/>
            <person name="O'Laughlin M."/>
            <person name="Godfrey J."/>
            <person name="Wilson R.M."/>
            <person name="Miner T."/>
            <person name="Farmer C."/>
            <person name="Delehaunty K."/>
            <person name="Cordes M."/>
            <person name="Minx P."/>
            <person name="Tomlinson C."/>
            <person name="Chen J."/>
            <person name="Wollam A."/>
            <person name="Pepin K.H."/>
            <person name="Bhonagiri V."/>
            <person name="Zhang X."/>
            <person name="Suruliraj S."/>
            <person name="Warren W."/>
            <person name="Mitreva M."/>
            <person name="Mardis E.R."/>
            <person name="Wilson R.K."/>
        </authorList>
    </citation>
    <scope>NUCLEOTIDE SEQUENCE [LARGE SCALE GENOMIC DNA]</scope>
    <source>
        <strain evidence="2 3">F0235</strain>
    </source>
</reference>
<evidence type="ECO:0000313" key="2">
    <source>
        <dbReference type="EMBL" id="EKX89506.1"/>
    </source>
</evidence>
<gene>
    <name evidence="2" type="ORF">HMPREF9997_01748</name>
</gene>
<dbReference type="EMBL" id="AMEM01000023">
    <property type="protein sequence ID" value="EKX89506.1"/>
    <property type="molecule type" value="Genomic_DNA"/>
</dbReference>
<accession>L1MEZ1</accession>
<dbReference type="STRING" id="1035195.HMPREF9997_01748"/>
<dbReference type="AlphaFoldDB" id="L1MEZ1"/>
<dbReference type="PATRIC" id="fig|1035195.3.peg.1583"/>
<feature type="signal peptide" evidence="1">
    <location>
        <begin position="1"/>
        <end position="30"/>
    </location>
</feature>
<dbReference type="Proteomes" id="UP000010445">
    <property type="component" value="Unassembled WGS sequence"/>
</dbReference>
<keyword evidence="3" id="KW-1185">Reference proteome</keyword>
<proteinExistence type="predicted"/>
<evidence type="ECO:0000256" key="1">
    <source>
        <dbReference type="SAM" id="SignalP"/>
    </source>
</evidence>
<sequence>MRALPTPAKVAIVGGLSAALLGTGAAMAWAQNSSTDAKSTTSSQSVHHDDASVALDSTKAREDLGSRLGKAVTDGKITSKDKDAVLKAFDAGVLGGEEIAIEFSDGGDGNVNDSTKTREDLTSRLGKAVTDGKITSKDKDAVLKAFNADVFGGEEMAIELGEGGPGPFGGFRDDSK</sequence>
<keyword evidence="1" id="KW-0732">Signal</keyword>
<protein>
    <submittedName>
        <fullName evidence="2">Uncharacterized protein</fullName>
    </submittedName>
</protein>
<dbReference type="HOGENOM" id="CLU_126407_0_0_11"/>